<dbReference type="InterPro" id="IPR008189">
    <property type="entry name" value="rRNA_ssu_MeTfrase_I"/>
</dbReference>
<dbReference type="HOGENOM" id="CLU_044779_2_0_3"/>
<dbReference type="EC" id="2.1.1.198" evidence="6"/>
<dbReference type="Gene3D" id="3.40.1010.10">
    <property type="entry name" value="Cobalt-precorrin-4 Transmethylase, Domain 1"/>
    <property type="match status" value="1"/>
</dbReference>
<dbReference type="NCBIfam" id="TIGR00096">
    <property type="entry name" value="16S rRNA (cytidine(1402)-2'-O)-methyltransferase"/>
    <property type="match status" value="1"/>
</dbReference>
<dbReference type="eggNOG" id="COG0313">
    <property type="taxonomic scope" value="Bacteria"/>
</dbReference>
<dbReference type="HAMAP" id="MF_01877">
    <property type="entry name" value="16SrRNA_methyltr_I"/>
    <property type="match status" value="1"/>
</dbReference>
<evidence type="ECO:0000256" key="6">
    <source>
        <dbReference type="HAMAP-Rule" id="MF_01877"/>
    </source>
</evidence>
<dbReference type="SUPFAM" id="SSF53790">
    <property type="entry name" value="Tetrapyrrole methylase"/>
    <property type="match status" value="1"/>
</dbReference>
<dbReference type="PANTHER" id="PTHR46111">
    <property type="entry name" value="RIBOSOMAL RNA SMALL SUBUNIT METHYLTRANSFERASE I"/>
    <property type="match status" value="1"/>
</dbReference>
<evidence type="ECO:0000313" key="9">
    <source>
        <dbReference type="Proteomes" id="UP000017396"/>
    </source>
</evidence>
<evidence type="ECO:0000256" key="2">
    <source>
        <dbReference type="ARBA" id="ARBA00022552"/>
    </source>
</evidence>
<keyword evidence="1 6" id="KW-0963">Cytoplasm</keyword>
<evidence type="ECO:0000256" key="4">
    <source>
        <dbReference type="ARBA" id="ARBA00022679"/>
    </source>
</evidence>
<dbReference type="STRING" id="1183438.GKIL_1263"/>
<comment type="function">
    <text evidence="6">Catalyzes the 2'-O-methylation of the ribose of cytidine 1402 (C1402) in 16S rRNA.</text>
</comment>
<comment type="subcellular location">
    <subcellularLocation>
        <location evidence="6">Cytoplasm</location>
    </subcellularLocation>
</comment>
<organism evidence="8 9">
    <name type="scientific">Gloeobacter kilaueensis (strain ATCC BAA-2537 / CCAP 1431/1 / ULC 316 / JS1)</name>
    <dbReference type="NCBI Taxonomy" id="1183438"/>
    <lineage>
        <taxon>Bacteria</taxon>
        <taxon>Bacillati</taxon>
        <taxon>Cyanobacteriota</taxon>
        <taxon>Cyanophyceae</taxon>
        <taxon>Gloeobacterales</taxon>
        <taxon>Gloeobacteraceae</taxon>
        <taxon>Gloeobacter</taxon>
    </lineage>
</organism>
<keyword evidence="5 6" id="KW-0949">S-adenosyl-L-methionine</keyword>
<gene>
    <name evidence="6 8" type="primary">rsmI</name>
    <name evidence="8" type="ORF">GKIL_1263</name>
</gene>
<dbReference type="RefSeq" id="WP_023172599.1">
    <property type="nucleotide sequence ID" value="NC_022600.1"/>
</dbReference>
<dbReference type="InterPro" id="IPR014777">
    <property type="entry name" value="4pyrrole_Mease_sub1"/>
</dbReference>
<dbReference type="InterPro" id="IPR035996">
    <property type="entry name" value="4pyrrol_Methylase_sf"/>
</dbReference>
<dbReference type="GO" id="GO:0070677">
    <property type="term" value="F:rRNA (cytosine-2'-O-)-methyltransferase activity"/>
    <property type="evidence" value="ECO:0007669"/>
    <property type="project" value="UniProtKB-UniRule"/>
</dbReference>
<dbReference type="FunFam" id="3.40.1010.10:FF:000007">
    <property type="entry name" value="Ribosomal RNA small subunit methyltransferase I"/>
    <property type="match status" value="1"/>
</dbReference>
<evidence type="ECO:0000259" key="7">
    <source>
        <dbReference type="Pfam" id="PF00590"/>
    </source>
</evidence>
<evidence type="ECO:0000256" key="1">
    <source>
        <dbReference type="ARBA" id="ARBA00022490"/>
    </source>
</evidence>
<dbReference type="Gene3D" id="3.30.950.10">
    <property type="entry name" value="Methyltransferase, Cobalt-precorrin-4 Transmethylase, Domain 2"/>
    <property type="match status" value="1"/>
</dbReference>
<dbReference type="Pfam" id="PF00590">
    <property type="entry name" value="TP_methylase"/>
    <property type="match status" value="1"/>
</dbReference>
<evidence type="ECO:0000256" key="3">
    <source>
        <dbReference type="ARBA" id="ARBA00022603"/>
    </source>
</evidence>
<evidence type="ECO:0000313" key="8">
    <source>
        <dbReference type="EMBL" id="AGY57509.1"/>
    </source>
</evidence>
<evidence type="ECO:0000256" key="5">
    <source>
        <dbReference type="ARBA" id="ARBA00022691"/>
    </source>
</evidence>
<dbReference type="PANTHER" id="PTHR46111:SF1">
    <property type="entry name" value="RIBOSOMAL RNA SMALL SUBUNIT METHYLTRANSFERASE I"/>
    <property type="match status" value="1"/>
</dbReference>
<keyword evidence="3 6" id="KW-0489">Methyltransferase</keyword>
<accession>U5QIR3</accession>
<dbReference type="KEGG" id="glj:GKIL_1263"/>
<dbReference type="PIRSF" id="PIRSF005917">
    <property type="entry name" value="MTase_YraL"/>
    <property type="match status" value="1"/>
</dbReference>
<keyword evidence="2 6" id="KW-0698">rRNA processing</keyword>
<comment type="catalytic activity">
    <reaction evidence="6">
        <text>cytidine(1402) in 16S rRNA + S-adenosyl-L-methionine = 2'-O-methylcytidine(1402) in 16S rRNA + S-adenosyl-L-homocysteine + H(+)</text>
        <dbReference type="Rhea" id="RHEA:42924"/>
        <dbReference type="Rhea" id="RHEA-COMP:10285"/>
        <dbReference type="Rhea" id="RHEA-COMP:10286"/>
        <dbReference type="ChEBI" id="CHEBI:15378"/>
        <dbReference type="ChEBI" id="CHEBI:57856"/>
        <dbReference type="ChEBI" id="CHEBI:59789"/>
        <dbReference type="ChEBI" id="CHEBI:74495"/>
        <dbReference type="ChEBI" id="CHEBI:82748"/>
        <dbReference type="EC" id="2.1.1.198"/>
    </reaction>
</comment>
<keyword evidence="9" id="KW-1185">Reference proteome</keyword>
<sequence length="296" mass="31936">MTGILYLVATPIGNLEDITLRAIRVLRECDQIACEDTRHSRKLLSHLDIHRPLVSFHAHSSQERLQSLLTALEAGQNVALITDAGTPALSDPGAELVDACVRVQVPIVAVPGPSALTAALALAGTGTARFVFEGFLPTTGRERRDRLQKLAREERAVVFFEAPHRLLRTLADLAEHCGSDRPLVLCRELTKIHEQVWRGTLEQARRAFEAQPPRGEFTLILAAAPHEAAALPGEDELRAALSSLIATGLSRSEASRQLAQKLGLPRKQLYALSLDLDTTAGGSAPGSASMNKFDAG</sequence>
<feature type="domain" description="Tetrapyrrole methylase" evidence="7">
    <location>
        <begin position="5"/>
        <end position="204"/>
    </location>
</feature>
<dbReference type="FunFam" id="3.30.950.10:FF:000002">
    <property type="entry name" value="Ribosomal RNA small subunit methyltransferase I"/>
    <property type="match status" value="1"/>
</dbReference>
<dbReference type="GO" id="GO:0005737">
    <property type="term" value="C:cytoplasm"/>
    <property type="evidence" value="ECO:0007669"/>
    <property type="project" value="UniProtKB-SubCell"/>
</dbReference>
<dbReference type="InterPro" id="IPR000878">
    <property type="entry name" value="4pyrrol_Mease"/>
</dbReference>
<keyword evidence="4 6" id="KW-0808">Transferase</keyword>
<dbReference type="OrthoDB" id="9809084at2"/>
<comment type="similarity">
    <text evidence="6">Belongs to the methyltransferase superfamily. RsmI family.</text>
</comment>
<dbReference type="InterPro" id="IPR014776">
    <property type="entry name" value="4pyrrole_Mease_sub2"/>
</dbReference>
<protein>
    <recommendedName>
        <fullName evidence="6">Ribosomal RNA small subunit methyltransferase I</fullName>
        <ecNumber evidence="6">2.1.1.198</ecNumber>
    </recommendedName>
    <alternativeName>
        <fullName evidence="6">16S rRNA 2'-O-ribose C1402 methyltransferase</fullName>
    </alternativeName>
    <alternativeName>
        <fullName evidence="6">rRNA (cytidine-2'-O-)-methyltransferase RsmI</fullName>
    </alternativeName>
</protein>
<dbReference type="EMBL" id="CP003587">
    <property type="protein sequence ID" value="AGY57509.1"/>
    <property type="molecule type" value="Genomic_DNA"/>
</dbReference>
<name>U5QIR3_GLOK1</name>
<proteinExistence type="inferred from homology"/>
<dbReference type="PATRIC" id="fig|1183438.3.peg.1246"/>
<reference evidence="8 9" key="1">
    <citation type="journal article" date="2013" name="PLoS ONE">
        <title>Cultivation and Complete Genome Sequencing of Gloeobacter kilaueensis sp. nov., from a Lava Cave in Kilauea Caldera, Hawai'i.</title>
        <authorList>
            <person name="Saw J.H."/>
            <person name="Schatz M."/>
            <person name="Brown M.V."/>
            <person name="Kunkel D.D."/>
            <person name="Foster J.S."/>
            <person name="Shick H."/>
            <person name="Christensen S."/>
            <person name="Hou S."/>
            <person name="Wan X."/>
            <person name="Donachie S.P."/>
        </authorList>
    </citation>
    <scope>NUCLEOTIDE SEQUENCE [LARGE SCALE GENOMIC DNA]</scope>
    <source>
        <strain evidence="9">JS</strain>
    </source>
</reference>
<dbReference type="CDD" id="cd11648">
    <property type="entry name" value="RsmI"/>
    <property type="match status" value="1"/>
</dbReference>
<dbReference type="Proteomes" id="UP000017396">
    <property type="component" value="Chromosome"/>
</dbReference>
<dbReference type="AlphaFoldDB" id="U5QIR3"/>